<evidence type="ECO:0000313" key="2">
    <source>
        <dbReference type="Proteomes" id="UP001054837"/>
    </source>
</evidence>
<accession>A0AAV4TTY6</accession>
<organism evidence="1 2">
    <name type="scientific">Caerostris darwini</name>
    <dbReference type="NCBI Taxonomy" id="1538125"/>
    <lineage>
        <taxon>Eukaryota</taxon>
        <taxon>Metazoa</taxon>
        <taxon>Ecdysozoa</taxon>
        <taxon>Arthropoda</taxon>
        <taxon>Chelicerata</taxon>
        <taxon>Arachnida</taxon>
        <taxon>Araneae</taxon>
        <taxon>Araneomorphae</taxon>
        <taxon>Entelegynae</taxon>
        <taxon>Araneoidea</taxon>
        <taxon>Araneidae</taxon>
        <taxon>Caerostris</taxon>
    </lineage>
</organism>
<comment type="caution">
    <text evidence="1">The sequence shown here is derived from an EMBL/GenBank/DDBJ whole genome shotgun (WGS) entry which is preliminary data.</text>
</comment>
<protein>
    <submittedName>
        <fullName evidence="1">Uncharacterized protein</fullName>
    </submittedName>
</protein>
<dbReference type="EMBL" id="BPLQ01010169">
    <property type="protein sequence ID" value="GIY48911.1"/>
    <property type="molecule type" value="Genomic_DNA"/>
</dbReference>
<name>A0AAV4TTY6_9ARAC</name>
<keyword evidence="2" id="KW-1185">Reference proteome</keyword>
<proteinExistence type="predicted"/>
<sequence length="77" mass="8641">MIDPLSENVKGPPFTRFITDPAKWHRMIRHLSRGSGRESGRLTAPLRRRCDGPSQGLAEGTLEKLGPCVCHLRFAEE</sequence>
<reference evidence="1 2" key="1">
    <citation type="submission" date="2021-06" db="EMBL/GenBank/DDBJ databases">
        <title>Caerostris darwini draft genome.</title>
        <authorList>
            <person name="Kono N."/>
            <person name="Arakawa K."/>
        </authorList>
    </citation>
    <scope>NUCLEOTIDE SEQUENCE [LARGE SCALE GENOMIC DNA]</scope>
</reference>
<dbReference type="AlphaFoldDB" id="A0AAV4TTY6"/>
<evidence type="ECO:0000313" key="1">
    <source>
        <dbReference type="EMBL" id="GIY48911.1"/>
    </source>
</evidence>
<gene>
    <name evidence="1" type="ORF">CDAR_109281</name>
</gene>
<dbReference type="Proteomes" id="UP001054837">
    <property type="component" value="Unassembled WGS sequence"/>
</dbReference>